<evidence type="ECO:0000313" key="2">
    <source>
        <dbReference type="Proteomes" id="UP000245288"/>
    </source>
</evidence>
<evidence type="ECO:0000313" key="1">
    <source>
        <dbReference type="EMBL" id="PWE86008.1"/>
    </source>
</evidence>
<gene>
    <name evidence="1" type="ORF">LG34_12545</name>
</gene>
<comment type="caution">
    <text evidence="1">The sequence shown here is derived from an EMBL/GenBank/DDBJ whole genome shotgun (WGS) entry which is preliminary data.</text>
</comment>
<dbReference type="EMBL" id="JRFU01000137">
    <property type="protein sequence ID" value="PWE86008.1"/>
    <property type="molecule type" value="Genomic_DNA"/>
</dbReference>
<proteinExistence type="predicted"/>
<accession>A0A2V1JU77</accession>
<organism evidence="1 2">
    <name type="scientific">Eubacterium ramulus</name>
    <dbReference type="NCBI Taxonomy" id="39490"/>
    <lineage>
        <taxon>Bacteria</taxon>
        <taxon>Bacillati</taxon>
        <taxon>Bacillota</taxon>
        <taxon>Clostridia</taxon>
        <taxon>Eubacteriales</taxon>
        <taxon>Eubacteriaceae</taxon>
        <taxon>Eubacterium</taxon>
    </lineage>
</organism>
<keyword evidence="2" id="KW-1185">Reference proteome</keyword>
<sequence>MSIVRIISFTEAGYQLSCKMQDCLQERAEVVLYSGKNQVAERHAEVCAVSDGLKNWCSEVFDKSEVLIFV</sequence>
<dbReference type="Proteomes" id="UP000245288">
    <property type="component" value="Unassembled WGS sequence"/>
</dbReference>
<dbReference type="RefSeq" id="WP_146190226.1">
    <property type="nucleotide sequence ID" value="NZ_JRFU01000137.1"/>
</dbReference>
<protein>
    <submittedName>
        <fullName evidence="1">Uncharacterized protein</fullName>
    </submittedName>
</protein>
<name>A0A2V1JU77_EUBRA</name>
<reference evidence="1 2" key="1">
    <citation type="submission" date="2014-09" db="EMBL/GenBank/DDBJ databases">
        <title>Butyrate-producing bacteria isolated from human gut.</title>
        <authorList>
            <person name="Zhang Q."/>
            <person name="Zhao L."/>
        </authorList>
    </citation>
    <scope>NUCLEOTIDE SEQUENCE [LARGE SCALE GENOMIC DNA]</scope>
    <source>
        <strain evidence="1 2">21</strain>
    </source>
</reference>
<dbReference type="AlphaFoldDB" id="A0A2V1JU77"/>
<feature type="non-terminal residue" evidence="1">
    <location>
        <position position="70"/>
    </location>
</feature>
<dbReference type="OrthoDB" id="9781023at2"/>